<dbReference type="InterPro" id="IPR011701">
    <property type="entry name" value="MFS"/>
</dbReference>
<feature type="transmembrane region" description="Helical" evidence="7">
    <location>
        <begin position="292"/>
        <end position="314"/>
    </location>
</feature>
<reference evidence="9 10" key="2">
    <citation type="submission" date="2014-10" db="EMBL/GenBank/DDBJ databases">
        <title>Paracoccus sanguinis sp. nov., isolated from clinical specimens of New York State patients.</title>
        <authorList>
            <person name="Mingle L.A."/>
            <person name="Cole J.A."/>
            <person name="Lapierre P."/>
            <person name="Musser K.A."/>
        </authorList>
    </citation>
    <scope>NUCLEOTIDE SEQUENCE [LARGE SCALE GENOMIC DNA]</scope>
    <source>
        <strain evidence="9 10">HAMBI 3106</strain>
    </source>
</reference>
<keyword evidence="6 7" id="KW-0472">Membrane</keyword>
<evidence type="ECO:0000256" key="1">
    <source>
        <dbReference type="ARBA" id="ARBA00004141"/>
    </source>
</evidence>
<evidence type="ECO:0000256" key="4">
    <source>
        <dbReference type="ARBA" id="ARBA00022692"/>
    </source>
</evidence>
<dbReference type="SUPFAM" id="SSF103473">
    <property type="entry name" value="MFS general substrate transporter"/>
    <property type="match status" value="1"/>
</dbReference>
<dbReference type="GO" id="GO:0016020">
    <property type="term" value="C:membrane"/>
    <property type="evidence" value="ECO:0007669"/>
    <property type="project" value="UniProtKB-SubCell"/>
</dbReference>
<accession>A0A099F4Y2</accession>
<name>A0A099F4Y2_9RHOB</name>
<feature type="transmembrane region" description="Helical" evidence="7">
    <location>
        <begin position="346"/>
        <end position="367"/>
    </location>
</feature>
<evidence type="ECO:0000259" key="8">
    <source>
        <dbReference type="PROSITE" id="PS50850"/>
    </source>
</evidence>
<evidence type="ECO:0000313" key="9">
    <source>
        <dbReference type="EMBL" id="KGJ05266.1"/>
    </source>
</evidence>
<feature type="transmembrane region" description="Helical" evidence="7">
    <location>
        <begin position="379"/>
        <end position="401"/>
    </location>
</feature>
<dbReference type="InterPro" id="IPR036259">
    <property type="entry name" value="MFS_trans_sf"/>
</dbReference>
<evidence type="ECO:0000256" key="6">
    <source>
        <dbReference type="ARBA" id="ARBA00023136"/>
    </source>
</evidence>
<dbReference type="GO" id="GO:0022857">
    <property type="term" value="F:transmembrane transporter activity"/>
    <property type="evidence" value="ECO:0007669"/>
    <property type="project" value="InterPro"/>
</dbReference>
<feature type="domain" description="Major facilitator superfamily (MFS) profile" evidence="8">
    <location>
        <begin position="21"/>
        <end position="433"/>
    </location>
</feature>
<feature type="transmembrane region" description="Helical" evidence="7">
    <location>
        <begin position="178"/>
        <end position="197"/>
    </location>
</feature>
<dbReference type="RefSeq" id="WP_036720282.1">
    <property type="nucleotide sequence ID" value="NZ_JRKS01000037.1"/>
</dbReference>
<gene>
    <name evidence="9" type="ORF">IC63_11380</name>
</gene>
<dbReference type="STRING" id="690417.IC63_11380"/>
<dbReference type="CDD" id="cd17316">
    <property type="entry name" value="MFS_SV2_like"/>
    <property type="match status" value="1"/>
</dbReference>
<feature type="transmembrane region" description="Helical" evidence="7">
    <location>
        <begin position="258"/>
        <end position="280"/>
    </location>
</feature>
<comment type="caution">
    <text evidence="9">The sequence shown here is derived from an EMBL/GenBank/DDBJ whole genome shotgun (WGS) entry which is preliminary data.</text>
</comment>
<evidence type="ECO:0000256" key="3">
    <source>
        <dbReference type="ARBA" id="ARBA00022448"/>
    </source>
</evidence>
<feature type="transmembrane region" description="Helical" evidence="7">
    <location>
        <begin position="21"/>
        <end position="44"/>
    </location>
</feature>
<keyword evidence="10" id="KW-1185">Reference proteome</keyword>
<feature type="transmembrane region" description="Helical" evidence="7">
    <location>
        <begin position="321"/>
        <end position="340"/>
    </location>
</feature>
<dbReference type="OrthoDB" id="9800416at2"/>
<proteinExistence type="inferred from homology"/>
<comment type="similarity">
    <text evidence="2">Belongs to the major facilitator superfamily. Sugar transporter (TC 2.A.1.1) family.</text>
</comment>
<keyword evidence="3" id="KW-0813">Transport</keyword>
<keyword evidence="4 7" id="KW-0812">Transmembrane</keyword>
<evidence type="ECO:0000313" key="10">
    <source>
        <dbReference type="Proteomes" id="UP000029917"/>
    </source>
</evidence>
<dbReference type="InterPro" id="IPR020846">
    <property type="entry name" value="MFS_dom"/>
</dbReference>
<dbReference type="PANTHER" id="PTHR23511">
    <property type="entry name" value="SYNAPTIC VESICLE GLYCOPROTEIN 2"/>
    <property type="match status" value="1"/>
</dbReference>
<dbReference type="PANTHER" id="PTHR23511:SF34">
    <property type="entry name" value="SYNAPTIC VESICLE GLYCOPROTEIN 2"/>
    <property type="match status" value="1"/>
</dbReference>
<comment type="subcellular location">
    <subcellularLocation>
        <location evidence="1">Membrane</location>
        <topology evidence="1">Multi-pass membrane protein</topology>
    </subcellularLocation>
</comment>
<dbReference type="PROSITE" id="PS50850">
    <property type="entry name" value="MFS"/>
    <property type="match status" value="1"/>
</dbReference>
<organism evidence="9 10">
    <name type="scientific">Paracoccus sphaerophysae</name>
    <dbReference type="NCBI Taxonomy" id="690417"/>
    <lineage>
        <taxon>Bacteria</taxon>
        <taxon>Pseudomonadati</taxon>
        <taxon>Pseudomonadota</taxon>
        <taxon>Alphaproteobacteria</taxon>
        <taxon>Rhodobacterales</taxon>
        <taxon>Paracoccaceae</taxon>
        <taxon>Paracoccus</taxon>
    </lineage>
</organism>
<evidence type="ECO:0000256" key="5">
    <source>
        <dbReference type="ARBA" id="ARBA00022989"/>
    </source>
</evidence>
<dbReference type="Pfam" id="PF07690">
    <property type="entry name" value="MFS_1"/>
    <property type="match status" value="1"/>
</dbReference>
<evidence type="ECO:0000256" key="2">
    <source>
        <dbReference type="ARBA" id="ARBA00010992"/>
    </source>
</evidence>
<dbReference type="Proteomes" id="UP000029917">
    <property type="component" value="Unassembled WGS sequence"/>
</dbReference>
<reference evidence="9 10" key="1">
    <citation type="submission" date="2014-09" db="EMBL/GenBank/DDBJ databases">
        <authorList>
            <person name="McGinnis J.M."/>
            <person name="Wolfgang W.J."/>
        </authorList>
    </citation>
    <scope>NUCLEOTIDE SEQUENCE [LARGE SCALE GENOMIC DNA]</scope>
    <source>
        <strain evidence="9 10">HAMBI 3106</strain>
    </source>
</reference>
<feature type="transmembrane region" description="Helical" evidence="7">
    <location>
        <begin position="112"/>
        <end position="133"/>
    </location>
</feature>
<feature type="transmembrane region" description="Helical" evidence="7">
    <location>
        <begin position="145"/>
        <end position="166"/>
    </location>
</feature>
<evidence type="ECO:0000256" key="7">
    <source>
        <dbReference type="SAM" id="Phobius"/>
    </source>
</evidence>
<feature type="transmembrane region" description="Helical" evidence="7">
    <location>
        <begin position="56"/>
        <end position="75"/>
    </location>
</feature>
<dbReference type="AlphaFoldDB" id="A0A099F4Y2"/>
<protein>
    <submittedName>
        <fullName evidence="9">MFS transporter</fullName>
    </submittedName>
</protein>
<dbReference type="EMBL" id="JRKS01000037">
    <property type="protein sequence ID" value="KGJ05266.1"/>
    <property type="molecule type" value="Genomic_DNA"/>
</dbReference>
<dbReference type="Gene3D" id="1.20.1250.20">
    <property type="entry name" value="MFS general substrate transporter like domains"/>
    <property type="match status" value="1"/>
</dbReference>
<sequence length="438" mass="46353">MERTVDDALSEAGAGRFQRRLMAIFGLVWAADAMQVVAVGFAAPSIAKHFGVEMKVALQTGTLFFLGMFVGAFLFGRLADRIGRRNVLIVTVACDAVFGIASILAPTFGWLLALRFLTGMAVGGTLPVDYAMMAEFLPPRNRGRWLVWLEGFWAVGTLVVALTAWYAASAGVAAPWKLIYLVAALPACLGIFLRLWVPESPMFLLRRGREPEARAIVNRVRLTNGTTALPDGARLAVPAAAPAPQGGIFAPAMLKTTLAVLAVWFLVSLSYYGVFVWLPGKLAGDGFGFVRGFGFLVLLALAQLPGYALAAWGVERWGRQVTLRVFLMLSAAGCLLFVMAPTATLVAAALLLMSFALLGTWGALYALTPEVYPTNLRATGMGTAGAVARLGGLAAPSVLAVLAARDFAAMIGLFAALLVLAAAVSLLIGRETRDASIA</sequence>
<feature type="transmembrane region" description="Helical" evidence="7">
    <location>
        <begin position="407"/>
        <end position="428"/>
    </location>
</feature>
<feature type="transmembrane region" description="Helical" evidence="7">
    <location>
        <begin position="87"/>
        <end position="106"/>
    </location>
</feature>
<keyword evidence="5 7" id="KW-1133">Transmembrane helix</keyword>